<organism evidence="1 2">
    <name type="scientific">Euplotes crassus</name>
    <dbReference type="NCBI Taxonomy" id="5936"/>
    <lineage>
        <taxon>Eukaryota</taxon>
        <taxon>Sar</taxon>
        <taxon>Alveolata</taxon>
        <taxon>Ciliophora</taxon>
        <taxon>Intramacronucleata</taxon>
        <taxon>Spirotrichea</taxon>
        <taxon>Hypotrichia</taxon>
        <taxon>Euplotida</taxon>
        <taxon>Euplotidae</taxon>
        <taxon>Moneuplotes</taxon>
    </lineage>
</organism>
<gene>
    <name evidence="1" type="ORF">ECRASSUSDP1_LOCUS13307</name>
</gene>
<reference evidence="1" key="1">
    <citation type="submission" date="2023-07" db="EMBL/GenBank/DDBJ databases">
        <authorList>
            <consortium name="AG Swart"/>
            <person name="Singh M."/>
            <person name="Singh A."/>
            <person name="Seah K."/>
            <person name="Emmerich C."/>
        </authorList>
    </citation>
    <scope>NUCLEOTIDE SEQUENCE</scope>
    <source>
        <strain evidence="1">DP1</strain>
    </source>
</reference>
<name>A0AAD1XEP0_EUPCR</name>
<proteinExistence type="predicted"/>
<protein>
    <submittedName>
        <fullName evidence="1">Uncharacterized protein</fullName>
    </submittedName>
</protein>
<dbReference type="AlphaFoldDB" id="A0AAD1XEP0"/>
<evidence type="ECO:0000313" key="2">
    <source>
        <dbReference type="Proteomes" id="UP001295684"/>
    </source>
</evidence>
<comment type="caution">
    <text evidence="1">The sequence shown here is derived from an EMBL/GenBank/DDBJ whole genome shotgun (WGS) entry which is preliminary data.</text>
</comment>
<keyword evidence="2" id="KW-1185">Reference proteome</keyword>
<accession>A0AAD1XEP0</accession>
<sequence length="342" mass="39607">MSTGRDITNSLSQTPPESTFDTIKAISGLIAGSIVISYVISKYSGNPIKTTYEWFMGKPTPKRVRRSRRARQRQRNRTDCKKIEEFSEEDDSVYNRNPDLSKNGMSYIAEENTEDQESSLCEDILFPAPDEETSSITYTHKRGRKMYFNSNDELIDAESEAENVGNLYAQPPKTHNISKLYRQREIEATKFVNSIDHAIHTFKKNKVKNYETFNDALKANKREADKLKLKEQARKDSKEPCSLNDKFKAEMQQLSPKSRKEKFRALDEKSIRMDNSDHDDFESTFASENVYRSKKSDKRFVPSSNELTTKNYYIFFELLSAYTENFVQSKPLKRSKGKNKGC</sequence>
<dbReference type="EMBL" id="CAMPGE010013240">
    <property type="protein sequence ID" value="CAI2371980.1"/>
    <property type="molecule type" value="Genomic_DNA"/>
</dbReference>
<evidence type="ECO:0000313" key="1">
    <source>
        <dbReference type="EMBL" id="CAI2371980.1"/>
    </source>
</evidence>
<dbReference type="Proteomes" id="UP001295684">
    <property type="component" value="Unassembled WGS sequence"/>
</dbReference>